<dbReference type="RefSeq" id="WP_006136025.1">
    <property type="nucleotide sequence ID" value="NZ_AOHP01000147.1"/>
</dbReference>
<dbReference type="GO" id="GO:0009294">
    <property type="term" value="P:DNA-mediated transformation"/>
    <property type="evidence" value="ECO:0007669"/>
    <property type="project" value="InterPro"/>
</dbReference>
<gene>
    <name evidence="3" type="ORF">H114_29146</name>
</gene>
<dbReference type="EMBL" id="AOHP01000147">
    <property type="protein sequence ID" value="EMF23371.1"/>
    <property type="molecule type" value="Genomic_DNA"/>
</dbReference>
<evidence type="ECO:0000313" key="4">
    <source>
        <dbReference type="Proteomes" id="UP000011732"/>
    </source>
</evidence>
<sequence length="280" mass="28881">MPCPALPERAARAALAEHFTPAQLAADLATFSAEEVWERRVRNDNSGRLARYKPAGELGDAQLTCQFIIPSDEVWPAALADLGPDCPLGLWARGGDRLPQLTARAVAVTGNRNATVQALAHAAAFATAVAEAGHTVTATLAYGVDSAAHRAAALAGRATLAVLPCGLDRAHPHDHAQLLGSIPANGGAVLSLYRPGTAPSGATLKATSVLLAALTRTVILIEALDHAEAAMRTAEAATALNRPLLCPPAAEDVRADGSARLLAEQRAVLVPDPARALALL</sequence>
<evidence type="ECO:0000259" key="2">
    <source>
        <dbReference type="Pfam" id="PF02481"/>
    </source>
</evidence>
<keyword evidence="4" id="KW-1185">Reference proteome</keyword>
<dbReference type="PATRIC" id="fig|1284664.3.peg.5831"/>
<accession>M3DQ96</accession>
<proteinExistence type="inferred from homology"/>
<protein>
    <submittedName>
        <fullName evidence="3">DNA mediated transformation protein</fullName>
    </submittedName>
</protein>
<dbReference type="SUPFAM" id="SSF102405">
    <property type="entry name" value="MCP/YpsA-like"/>
    <property type="match status" value="1"/>
</dbReference>
<name>M3DQ96_STREZ</name>
<dbReference type="Gene3D" id="3.40.50.450">
    <property type="match status" value="1"/>
</dbReference>
<organism evidence="3 4">
    <name type="scientific">Streptomyces gancidicus BKS 13-15</name>
    <dbReference type="NCBI Taxonomy" id="1284664"/>
    <lineage>
        <taxon>Bacteria</taxon>
        <taxon>Bacillati</taxon>
        <taxon>Actinomycetota</taxon>
        <taxon>Actinomycetes</taxon>
        <taxon>Kitasatosporales</taxon>
        <taxon>Streptomycetaceae</taxon>
        <taxon>Streptomyces</taxon>
        <taxon>Streptomyces pseudogriseolus group</taxon>
    </lineage>
</organism>
<dbReference type="Proteomes" id="UP000011732">
    <property type="component" value="Unassembled WGS sequence"/>
</dbReference>
<comment type="caution">
    <text evidence="3">The sequence shown here is derived from an EMBL/GenBank/DDBJ whole genome shotgun (WGS) entry which is preliminary data.</text>
</comment>
<dbReference type="InterPro" id="IPR057666">
    <property type="entry name" value="DrpA_SLOG"/>
</dbReference>
<dbReference type="PANTHER" id="PTHR43022">
    <property type="entry name" value="PROTEIN SMF"/>
    <property type="match status" value="1"/>
</dbReference>
<evidence type="ECO:0000313" key="3">
    <source>
        <dbReference type="EMBL" id="EMF23371.1"/>
    </source>
</evidence>
<evidence type="ECO:0000256" key="1">
    <source>
        <dbReference type="ARBA" id="ARBA00006525"/>
    </source>
</evidence>
<comment type="similarity">
    <text evidence="1">Belongs to the DprA/Smf family.</text>
</comment>
<dbReference type="AlphaFoldDB" id="M3DQ96"/>
<feature type="domain" description="Smf/DprA SLOG" evidence="2">
    <location>
        <begin position="66"/>
        <end position="273"/>
    </location>
</feature>
<dbReference type="InterPro" id="IPR003488">
    <property type="entry name" value="DprA"/>
</dbReference>
<dbReference type="OrthoDB" id="9785707at2"/>
<dbReference type="Pfam" id="PF02481">
    <property type="entry name" value="DNA_processg_A"/>
    <property type="match status" value="1"/>
</dbReference>
<dbReference type="PANTHER" id="PTHR43022:SF1">
    <property type="entry name" value="PROTEIN SMF"/>
    <property type="match status" value="1"/>
</dbReference>
<reference evidence="3 4" key="1">
    <citation type="journal article" date="2013" name="Genome Announc.">
        <title>Draft Genome Sequence of Streptomyces gancidicus Strain BKS 13-15.</title>
        <authorList>
            <person name="Kumar S."/>
            <person name="Kaur N."/>
            <person name="Singh N.K."/>
            <person name="Raghava G.P."/>
            <person name="Mayilraj S."/>
        </authorList>
    </citation>
    <scope>NUCLEOTIDE SEQUENCE [LARGE SCALE GENOMIC DNA]</scope>
    <source>
        <strain evidence="3 4">BKS 13-15</strain>
    </source>
</reference>